<dbReference type="PANTHER" id="PTHR43802">
    <property type="entry name" value="ENOYL-COA HYDRATASE"/>
    <property type="match status" value="1"/>
</dbReference>
<name>A0A1I7XF44_HETBA</name>
<dbReference type="InterPro" id="IPR018376">
    <property type="entry name" value="Enoyl-CoA_hyd/isom_CS"/>
</dbReference>
<dbReference type="Proteomes" id="UP000095283">
    <property type="component" value="Unplaced"/>
</dbReference>
<dbReference type="PROSITE" id="PS00166">
    <property type="entry name" value="ENOYL_COA_HYDRATASE"/>
    <property type="match status" value="1"/>
</dbReference>
<protein>
    <submittedName>
        <fullName evidence="4">Enoyl-CoA hydratase</fullName>
    </submittedName>
</protein>
<dbReference type="CDD" id="cd06558">
    <property type="entry name" value="crotonase-like"/>
    <property type="match status" value="1"/>
</dbReference>
<evidence type="ECO:0000256" key="2">
    <source>
        <dbReference type="RuleBase" id="RU003707"/>
    </source>
</evidence>
<evidence type="ECO:0000256" key="1">
    <source>
        <dbReference type="ARBA" id="ARBA00005254"/>
    </source>
</evidence>
<organism evidence="3 4">
    <name type="scientific">Heterorhabditis bacteriophora</name>
    <name type="common">Entomopathogenic nematode worm</name>
    <dbReference type="NCBI Taxonomy" id="37862"/>
    <lineage>
        <taxon>Eukaryota</taxon>
        <taxon>Metazoa</taxon>
        <taxon>Ecdysozoa</taxon>
        <taxon>Nematoda</taxon>
        <taxon>Chromadorea</taxon>
        <taxon>Rhabditida</taxon>
        <taxon>Rhabditina</taxon>
        <taxon>Rhabditomorpha</taxon>
        <taxon>Strongyloidea</taxon>
        <taxon>Heterorhabditidae</taxon>
        <taxon>Heterorhabditis</taxon>
    </lineage>
</organism>
<dbReference type="SUPFAM" id="SSF52096">
    <property type="entry name" value="ClpP/crotonase"/>
    <property type="match status" value="1"/>
</dbReference>
<reference evidence="4" key="1">
    <citation type="submission" date="2016-11" db="UniProtKB">
        <authorList>
            <consortium name="WormBaseParasite"/>
        </authorList>
    </citation>
    <scope>IDENTIFICATION</scope>
</reference>
<dbReference type="Gene3D" id="3.90.226.10">
    <property type="entry name" value="2-enoyl-CoA Hydratase, Chain A, domain 1"/>
    <property type="match status" value="1"/>
</dbReference>
<dbReference type="AlphaFoldDB" id="A0A1I7XF44"/>
<dbReference type="InterPro" id="IPR001753">
    <property type="entry name" value="Enoyl-CoA_hydra/iso"/>
</dbReference>
<dbReference type="Gene3D" id="1.10.287.2460">
    <property type="match status" value="1"/>
</dbReference>
<accession>A0A1I7XF44</accession>
<comment type="similarity">
    <text evidence="1 2">Belongs to the enoyl-CoA hydratase/isomerase family.</text>
</comment>
<proteinExistence type="inferred from homology"/>
<evidence type="ECO:0000313" key="4">
    <source>
        <dbReference type="WBParaSite" id="Hba_16351"/>
    </source>
</evidence>
<dbReference type="GO" id="GO:0003824">
    <property type="term" value="F:catalytic activity"/>
    <property type="evidence" value="ECO:0007669"/>
    <property type="project" value="InterPro"/>
</dbReference>
<dbReference type="PANTHER" id="PTHR43802:SF1">
    <property type="entry name" value="IP11341P-RELATED"/>
    <property type="match status" value="1"/>
</dbReference>
<evidence type="ECO:0000313" key="3">
    <source>
        <dbReference type="Proteomes" id="UP000095283"/>
    </source>
</evidence>
<dbReference type="InterPro" id="IPR029045">
    <property type="entry name" value="ClpP/crotonase-like_dom_sf"/>
</dbReference>
<sequence>MKLKKPLIASIEGYAVAGGLELALMADLRVAARSAIFGVFCRRVGVPLIDGGTVRLPRIIGISRALDLILTGRAITANEAYQWGLVNRIVDDGEALSTATLLAKEIISHPYSCMIADRNSLLHSYDCSTNEAFNFEFNSTTVLNESIKVALLSTSLLALLMTLEI</sequence>
<dbReference type="Pfam" id="PF00378">
    <property type="entry name" value="ECH_1"/>
    <property type="match status" value="1"/>
</dbReference>
<dbReference type="WBParaSite" id="Hba_16351">
    <property type="protein sequence ID" value="Hba_16351"/>
    <property type="gene ID" value="Hba_16351"/>
</dbReference>
<keyword evidence="3" id="KW-1185">Reference proteome</keyword>